<keyword evidence="3" id="KW-0104">Cadmium</keyword>
<feature type="binding site" evidence="3">
    <location>
        <position position="355"/>
    </location>
    <ligand>
        <name>Mn(2+)</name>
        <dbReference type="ChEBI" id="CHEBI:29035"/>
    </ligand>
</feature>
<organism evidence="5 6">
    <name type="scientific">Geomonas silvestris</name>
    <dbReference type="NCBI Taxonomy" id="2740184"/>
    <lineage>
        <taxon>Bacteria</taxon>
        <taxon>Pseudomonadati</taxon>
        <taxon>Thermodesulfobacteriota</taxon>
        <taxon>Desulfuromonadia</taxon>
        <taxon>Geobacterales</taxon>
        <taxon>Geobacteraceae</taxon>
        <taxon>Geomonas</taxon>
    </lineage>
</organism>
<evidence type="ECO:0000256" key="4">
    <source>
        <dbReference type="RuleBase" id="RU363071"/>
    </source>
</evidence>
<dbReference type="Proteomes" id="UP000556026">
    <property type="component" value="Unassembled WGS sequence"/>
</dbReference>
<sequence length="450" mass="50669">MPTHDWKKSSWHSFVAQQQPNWPTGPVFDDTLKTLSQLPPLVFAGECQTLKASLAEAVEGKAFVLQCGDCAEDFSRCTGPDIRELLKVILQMSVVLAFAGEKKVIKIGRIAGQYAKPRSSDTELVNGLELPSYRGDMVNSPEPTLEARTPDPRRMLEGYYRSAATLNLVRSFTLGGYAALERVQAWHRASLDALPAGQKYEDLVRQIWKTINFMSAIGLDPQHVPQLNQVTLYTSHEALLLDYEQALTRMDSISGGWYDTSGHMLWIGDRTRQLDGAHVEFLRGIQNPLGMKIGPKYDIDDIKRIIERLSPDNEPGRLTLITRFGVAKIEECLPPLVRELTREGYKVVWSCDPMHGNTYQNQFGQKTRNFEVVLQEIRSFYQIHRAEGTVPGGVHLELTGDNVTECTGGSRQLMDQHLHQNYQTNCDPRLNAEQGVELAFELADLLHPHQ</sequence>
<dbReference type="NCBIfam" id="TIGR01358">
    <property type="entry name" value="DAHP_synth_II"/>
    <property type="match status" value="1"/>
</dbReference>
<evidence type="ECO:0000313" key="6">
    <source>
        <dbReference type="Proteomes" id="UP000556026"/>
    </source>
</evidence>
<accession>A0A6V8ME31</accession>
<feature type="binding site" evidence="3">
    <location>
        <position position="109"/>
    </location>
    <ligand>
        <name>phosphoenolpyruvate</name>
        <dbReference type="ChEBI" id="CHEBI:58702"/>
    </ligand>
</feature>
<comment type="similarity">
    <text evidence="1 4">Belongs to the class-II DAHP synthase family.</text>
</comment>
<reference evidence="6" key="1">
    <citation type="submission" date="2020-06" db="EMBL/GenBank/DDBJ databases">
        <title>Draft genomic sequence of Geomonas sp. Red330.</title>
        <authorList>
            <person name="Itoh H."/>
            <person name="Zhenxing X."/>
            <person name="Ushijima N."/>
            <person name="Masuda Y."/>
            <person name="Shiratori Y."/>
            <person name="Senoo K."/>
        </authorList>
    </citation>
    <scope>NUCLEOTIDE SEQUENCE [LARGE SCALE GENOMIC DNA]</scope>
    <source>
        <strain evidence="6">Red330</strain>
    </source>
</reference>
<evidence type="ECO:0000256" key="1">
    <source>
        <dbReference type="ARBA" id="ARBA00008911"/>
    </source>
</evidence>
<dbReference type="SUPFAM" id="SSF51569">
    <property type="entry name" value="Aldolase"/>
    <property type="match status" value="1"/>
</dbReference>
<feature type="binding site" evidence="3">
    <location>
        <position position="323"/>
    </location>
    <ligand>
        <name>phosphoenolpyruvate</name>
        <dbReference type="ChEBI" id="CHEBI:58702"/>
    </ligand>
</feature>
<protein>
    <recommendedName>
        <fullName evidence="4">Phospho-2-dehydro-3-deoxyheptonate aldolase</fullName>
        <ecNumber evidence="4">2.5.1.54</ecNumber>
    </recommendedName>
</protein>
<comment type="pathway">
    <text evidence="4">Metabolic intermediate biosynthesis; chorismate biosynthesis; chorismate from D-erythrose 4-phosphate and phosphoenolpyruvate: step 1/7.</text>
</comment>
<comment type="catalytic activity">
    <reaction evidence="4">
        <text>D-erythrose 4-phosphate + phosphoenolpyruvate + H2O = 7-phospho-2-dehydro-3-deoxy-D-arabino-heptonate + phosphate</text>
        <dbReference type="Rhea" id="RHEA:14717"/>
        <dbReference type="ChEBI" id="CHEBI:15377"/>
        <dbReference type="ChEBI" id="CHEBI:16897"/>
        <dbReference type="ChEBI" id="CHEBI:43474"/>
        <dbReference type="ChEBI" id="CHEBI:58394"/>
        <dbReference type="ChEBI" id="CHEBI:58702"/>
        <dbReference type="EC" id="2.5.1.54"/>
    </reaction>
</comment>
<dbReference type="GO" id="GO:0009073">
    <property type="term" value="P:aromatic amino acid family biosynthetic process"/>
    <property type="evidence" value="ECO:0007669"/>
    <property type="project" value="UniProtKB-KW"/>
</dbReference>
<keyword evidence="3" id="KW-0170">Cobalt</keyword>
<dbReference type="Gene3D" id="3.20.20.70">
    <property type="entry name" value="Aldolase class I"/>
    <property type="match status" value="1"/>
</dbReference>
<comment type="cofactor">
    <cofactor evidence="3">
        <name>Mn(2+)</name>
        <dbReference type="ChEBI" id="CHEBI:29035"/>
    </cofactor>
    <cofactor evidence="3">
        <name>Co(2+)</name>
        <dbReference type="ChEBI" id="CHEBI:48828"/>
    </cofactor>
    <cofactor evidence="3">
        <name>Cd(2+)</name>
        <dbReference type="ChEBI" id="CHEBI:48775"/>
    </cofactor>
    <text evidence="3">Binds 1 divalent cation per subunit. The enzyme is active with manganese, cobalt or cadmium ions.</text>
</comment>
<feature type="binding site" evidence="3">
    <location>
        <position position="70"/>
    </location>
    <ligand>
        <name>Mn(2+)</name>
        <dbReference type="ChEBI" id="CHEBI:29035"/>
    </ligand>
</feature>
<keyword evidence="2 4" id="KW-0808">Transferase</keyword>
<evidence type="ECO:0000256" key="3">
    <source>
        <dbReference type="PIRSR" id="PIRSR602480-1"/>
    </source>
</evidence>
<dbReference type="InterPro" id="IPR002480">
    <property type="entry name" value="DAHP_synth_2"/>
</dbReference>
<gene>
    <name evidence="5" type="ORF">GMST_05650</name>
</gene>
<dbReference type="GO" id="GO:0008652">
    <property type="term" value="P:amino acid biosynthetic process"/>
    <property type="evidence" value="ECO:0007669"/>
    <property type="project" value="UniProtKB-KW"/>
</dbReference>
<proteinExistence type="inferred from homology"/>
<comment type="caution">
    <text evidence="5">The sequence shown here is derived from an EMBL/GenBank/DDBJ whole genome shotgun (WGS) entry which is preliminary data.</text>
</comment>
<keyword evidence="4" id="KW-0028">Amino-acid biosynthesis</keyword>
<keyword evidence="6" id="KW-1185">Reference proteome</keyword>
<dbReference type="Pfam" id="PF01474">
    <property type="entry name" value="DAHP_synth_2"/>
    <property type="match status" value="1"/>
</dbReference>
<dbReference type="EC" id="2.5.1.54" evidence="4"/>
<evidence type="ECO:0000313" key="5">
    <source>
        <dbReference type="EMBL" id="GFO58240.1"/>
    </source>
</evidence>
<keyword evidence="4" id="KW-0057">Aromatic amino acid biosynthesis</keyword>
<feature type="binding site" evidence="3">
    <location>
        <position position="292"/>
    </location>
    <ligand>
        <name>phosphoenolpyruvate</name>
        <dbReference type="ChEBI" id="CHEBI:58702"/>
    </ligand>
</feature>
<dbReference type="RefSeq" id="WP_183353090.1">
    <property type="nucleotide sequence ID" value="NZ_BLXX01000001.1"/>
</dbReference>
<dbReference type="GO" id="GO:0003849">
    <property type="term" value="F:3-deoxy-7-phosphoheptulonate synthase activity"/>
    <property type="evidence" value="ECO:0007669"/>
    <property type="project" value="UniProtKB-EC"/>
</dbReference>
<dbReference type="PANTHER" id="PTHR21337:SF0">
    <property type="entry name" value="PHOSPHO-2-DEHYDRO-3-DEOXYHEPTONATE ALDOLASE"/>
    <property type="match status" value="1"/>
</dbReference>
<keyword evidence="3" id="KW-0464">Manganese</keyword>
<dbReference type="EMBL" id="BLXX01000001">
    <property type="protein sequence ID" value="GFO58240.1"/>
    <property type="molecule type" value="Genomic_DNA"/>
</dbReference>
<evidence type="ECO:0000256" key="2">
    <source>
        <dbReference type="ARBA" id="ARBA00022679"/>
    </source>
</evidence>
<dbReference type="InterPro" id="IPR013785">
    <property type="entry name" value="Aldolase_TIM"/>
</dbReference>
<feature type="binding site" evidence="3">
    <location>
        <position position="397"/>
    </location>
    <ligand>
        <name>Mn(2+)</name>
        <dbReference type="ChEBI" id="CHEBI:29035"/>
    </ligand>
</feature>
<dbReference type="AlphaFoldDB" id="A0A6V8ME31"/>
<dbReference type="PANTHER" id="PTHR21337">
    <property type="entry name" value="PHOSPHO-2-DEHYDRO-3-DEOXYHEPTONATE ALDOLASE 1, 2"/>
    <property type="match status" value="1"/>
</dbReference>
<feature type="binding site" evidence="3">
    <location>
        <position position="427"/>
    </location>
    <ligand>
        <name>Mn(2+)</name>
        <dbReference type="ChEBI" id="CHEBI:29035"/>
    </ligand>
</feature>
<name>A0A6V8ME31_9BACT</name>